<keyword evidence="4" id="KW-0256">Endoplasmic reticulum</keyword>
<evidence type="ECO:0000256" key="5">
    <source>
        <dbReference type="ARBA" id="ARBA00022989"/>
    </source>
</evidence>
<organism evidence="9 10">
    <name type="scientific">Saponaria officinalis</name>
    <name type="common">Common soapwort</name>
    <name type="synonym">Lychnis saponaria</name>
    <dbReference type="NCBI Taxonomy" id="3572"/>
    <lineage>
        <taxon>Eukaryota</taxon>
        <taxon>Viridiplantae</taxon>
        <taxon>Streptophyta</taxon>
        <taxon>Embryophyta</taxon>
        <taxon>Tracheophyta</taxon>
        <taxon>Spermatophyta</taxon>
        <taxon>Magnoliopsida</taxon>
        <taxon>eudicotyledons</taxon>
        <taxon>Gunneridae</taxon>
        <taxon>Pentapetalae</taxon>
        <taxon>Caryophyllales</taxon>
        <taxon>Caryophyllaceae</taxon>
        <taxon>Caryophylleae</taxon>
        <taxon>Saponaria</taxon>
    </lineage>
</organism>
<evidence type="ECO:0000256" key="7">
    <source>
        <dbReference type="SAM" id="Coils"/>
    </source>
</evidence>
<proteinExistence type="inferred from homology"/>
<comment type="similarity">
    <text evidence="2">Belongs to the WRB/GET1 family.</text>
</comment>
<dbReference type="GO" id="GO:0043495">
    <property type="term" value="F:protein-membrane adaptor activity"/>
    <property type="evidence" value="ECO:0007669"/>
    <property type="project" value="TreeGrafter"/>
</dbReference>
<keyword evidence="5 8" id="KW-1133">Transmembrane helix</keyword>
<comment type="subcellular location">
    <subcellularLocation>
        <location evidence="1">Endoplasmic reticulum membrane</location>
    </subcellularLocation>
</comment>
<dbReference type="GO" id="GO:0005789">
    <property type="term" value="C:endoplasmic reticulum membrane"/>
    <property type="evidence" value="ECO:0007669"/>
    <property type="project" value="UniProtKB-SubCell"/>
</dbReference>
<evidence type="ECO:0000313" key="9">
    <source>
        <dbReference type="EMBL" id="KAK9666838.1"/>
    </source>
</evidence>
<dbReference type="GO" id="GO:0043529">
    <property type="term" value="C:GET complex"/>
    <property type="evidence" value="ECO:0007669"/>
    <property type="project" value="TreeGrafter"/>
</dbReference>
<keyword evidence="6 8" id="KW-0472">Membrane</keyword>
<dbReference type="InterPro" id="IPR028945">
    <property type="entry name" value="Get1"/>
</dbReference>
<feature type="coiled-coil region" evidence="7">
    <location>
        <begin position="34"/>
        <end position="87"/>
    </location>
</feature>
<dbReference type="Pfam" id="PF04420">
    <property type="entry name" value="CHD5"/>
    <property type="match status" value="1"/>
</dbReference>
<evidence type="ECO:0000256" key="2">
    <source>
        <dbReference type="ARBA" id="ARBA00010799"/>
    </source>
</evidence>
<keyword evidence="3 8" id="KW-0812">Transmembrane</keyword>
<dbReference type="AlphaFoldDB" id="A0AAW1GV91"/>
<gene>
    <name evidence="9" type="ORF">RND81_14G215100</name>
</gene>
<comment type="caution">
    <text evidence="9">The sequence shown here is derived from an EMBL/GenBank/DDBJ whole genome shotgun (WGS) entry which is preliminary data.</text>
</comment>
<name>A0AAW1GV91_SAPOF</name>
<protein>
    <submittedName>
        <fullName evidence="9">Uncharacterized protein</fullName>
    </submittedName>
</protein>
<evidence type="ECO:0000256" key="4">
    <source>
        <dbReference type="ARBA" id="ARBA00022824"/>
    </source>
</evidence>
<evidence type="ECO:0000256" key="3">
    <source>
        <dbReference type="ARBA" id="ARBA00022692"/>
    </source>
</evidence>
<evidence type="ECO:0000256" key="6">
    <source>
        <dbReference type="ARBA" id="ARBA00023136"/>
    </source>
</evidence>
<evidence type="ECO:0000256" key="1">
    <source>
        <dbReference type="ARBA" id="ARBA00004586"/>
    </source>
</evidence>
<accession>A0AAW1GV91</accession>
<sequence length="174" mass="19638">MDDGGITLAAPTIFILVTLIQFVPRYFERQIKSVGVASDEEKRLRAEIKQLLKEASSLSQPSTFAQAAKLRRLAAAKEKELAKYLEQQALERKSSYDPYLKYVTPIKALSYLLLAFWFWKSPVATISKELVQPFGKLLSWKSGTGSVDKVMVGIIPWLILCTRVSKLICRKVIT</sequence>
<dbReference type="EMBL" id="JBDFQZ010000014">
    <property type="protein sequence ID" value="KAK9666838.1"/>
    <property type="molecule type" value="Genomic_DNA"/>
</dbReference>
<dbReference type="PANTHER" id="PTHR42650:SF1">
    <property type="entry name" value="GUIDED ENTRY OF TAIL-ANCHORED PROTEINS FACTOR 1"/>
    <property type="match status" value="1"/>
</dbReference>
<keyword evidence="10" id="KW-1185">Reference proteome</keyword>
<feature type="transmembrane region" description="Helical" evidence="8">
    <location>
        <begin position="6"/>
        <end position="23"/>
    </location>
</feature>
<evidence type="ECO:0000256" key="8">
    <source>
        <dbReference type="SAM" id="Phobius"/>
    </source>
</evidence>
<evidence type="ECO:0000313" key="10">
    <source>
        <dbReference type="Proteomes" id="UP001443914"/>
    </source>
</evidence>
<dbReference type="Proteomes" id="UP001443914">
    <property type="component" value="Unassembled WGS sequence"/>
</dbReference>
<keyword evidence="7" id="KW-0175">Coiled coil</keyword>
<dbReference type="GO" id="GO:0071816">
    <property type="term" value="P:tail-anchored membrane protein insertion into ER membrane"/>
    <property type="evidence" value="ECO:0007669"/>
    <property type="project" value="InterPro"/>
</dbReference>
<reference evidence="9" key="1">
    <citation type="submission" date="2024-03" db="EMBL/GenBank/DDBJ databases">
        <title>WGS assembly of Saponaria officinalis var. Norfolk2.</title>
        <authorList>
            <person name="Jenkins J."/>
            <person name="Shu S."/>
            <person name="Grimwood J."/>
            <person name="Barry K."/>
            <person name="Goodstein D."/>
            <person name="Schmutz J."/>
            <person name="Leebens-Mack J."/>
            <person name="Osbourn A."/>
        </authorList>
    </citation>
    <scope>NUCLEOTIDE SEQUENCE [LARGE SCALE GENOMIC DNA]</scope>
    <source>
        <strain evidence="9">JIC</strain>
    </source>
</reference>
<dbReference type="PANTHER" id="PTHR42650">
    <property type="entry name" value="TAIL-ANCHORED PROTEIN INSERTION RECEPTOR WRB"/>
    <property type="match status" value="1"/>
</dbReference>